<dbReference type="PANTHER" id="PTHR42060">
    <property type="entry name" value="NHL REPEAT-CONTAINING PROTEIN-RELATED"/>
    <property type="match status" value="1"/>
</dbReference>
<evidence type="ECO:0000256" key="1">
    <source>
        <dbReference type="SAM" id="SignalP"/>
    </source>
</evidence>
<feature type="chain" id="PRO_5042873961" description="SMP-30/Gluconolactonase/LRE-like region domain-containing protein" evidence="1">
    <location>
        <begin position="24"/>
        <end position="337"/>
    </location>
</feature>
<proteinExistence type="predicted"/>
<gene>
    <name evidence="2" type="ORF">LTR97_002758</name>
</gene>
<dbReference type="PANTHER" id="PTHR42060:SF1">
    <property type="entry name" value="NHL REPEAT-CONTAINING PROTEIN"/>
    <property type="match status" value="1"/>
</dbReference>
<reference evidence="2" key="1">
    <citation type="submission" date="2023-08" db="EMBL/GenBank/DDBJ databases">
        <title>Black Yeasts Isolated from many extreme environments.</title>
        <authorList>
            <person name="Coleine C."/>
            <person name="Stajich J.E."/>
            <person name="Selbmann L."/>
        </authorList>
    </citation>
    <scope>NUCLEOTIDE SEQUENCE</scope>
    <source>
        <strain evidence="2">CCFEE 5810</strain>
    </source>
</reference>
<dbReference type="AlphaFoldDB" id="A0AAN7WA06"/>
<feature type="signal peptide" evidence="1">
    <location>
        <begin position="1"/>
        <end position="23"/>
    </location>
</feature>
<dbReference type="SUPFAM" id="SSF63829">
    <property type="entry name" value="Calcium-dependent phosphotriesterase"/>
    <property type="match status" value="1"/>
</dbReference>
<evidence type="ECO:0000313" key="3">
    <source>
        <dbReference type="Proteomes" id="UP001310594"/>
    </source>
</evidence>
<dbReference type="Proteomes" id="UP001310594">
    <property type="component" value="Unassembled WGS sequence"/>
</dbReference>
<accession>A0AAN7WA06</accession>
<sequence length="337" mass="35743">MHSWPVFLLQLLLVHGLPQADNAAPVRLLYEYPVGTWIENIAVRSNGDLLLTVLNVPHLDQVSPYKANATPETIHSFPNALSVFGIAEIAPDVFAMAVGNFTLTGGVQPGSFSIWSVSFTMHDTMEAHKIADLPQATFLNGLCSLPGTGSPKDFLVGDIKQGLIYYVDTSTGDYGVAINNSFTAAVSDPVFGTAGVNGMHVHDGDLFFTNTGQALFAKMHIHTSGTPAGEPTIVARVLNSSMEFDDFAIKDNDAYLVTGSGNSIERVGLEGTSKGRIVAGSLNSTQFAEPTSCAFGRTEADRHILYVVTAGGLATPVDGDVTVGAQVLAVDTRLWLS</sequence>
<keyword evidence="1" id="KW-0732">Signal</keyword>
<evidence type="ECO:0000313" key="2">
    <source>
        <dbReference type="EMBL" id="KAK5703745.1"/>
    </source>
</evidence>
<evidence type="ECO:0008006" key="4">
    <source>
        <dbReference type="Google" id="ProtNLM"/>
    </source>
</evidence>
<comment type="caution">
    <text evidence="2">The sequence shown here is derived from an EMBL/GenBank/DDBJ whole genome shotgun (WGS) entry which is preliminary data.</text>
</comment>
<name>A0AAN7WA06_9PEZI</name>
<dbReference type="Gene3D" id="2.120.10.30">
    <property type="entry name" value="TolB, C-terminal domain"/>
    <property type="match status" value="1"/>
</dbReference>
<dbReference type="InterPro" id="IPR011042">
    <property type="entry name" value="6-blade_b-propeller_TolB-like"/>
</dbReference>
<dbReference type="InterPro" id="IPR052998">
    <property type="entry name" value="Hetero-Diels-Alderase-like"/>
</dbReference>
<protein>
    <recommendedName>
        <fullName evidence="4">SMP-30/Gluconolactonase/LRE-like region domain-containing protein</fullName>
    </recommendedName>
</protein>
<dbReference type="EMBL" id="JAVRQU010000004">
    <property type="protein sequence ID" value="KAK5703745.1"/>
    <property type="molecule type" value="Genomic_DNA"/>
</dbReference>
<organism evidence="2 3">
    <name type="scientific">Elasticomyces elasticus</name>
    <dbReference type="NCBI Taxonomy" id="574655"/>
    <lineage>
        <taxon>Eukaryota</taxon>
        <taxon>Fungi</taxon>
        <taxon>Dikarya</taxon>
        <taxon>Ascomycota</taxon>
        <taxon>Pezizomycotina</taxon>
        <taxon>Dothideomycetes</taxon>
        <taxon>Dothideomycetidae</taxon>
        <taxon>Mycosphaerellales</taxon>
        <taxon>Teratosphaeriaceae</taxon>
        <taxon>Elasticomyces</taxon>
    </lineage>
</organism>